<organism evidence="2 3">
    <name type="scientific">Actinomyces ruminis</name>
    <dbReference type="NCBI Taxonomy" id="1937003"/>
    <lineage>
        <taxon>Bacteria</taxon>
        <taxon>Bacillati</taxon>
        <taxon>Actinomycetota</taxon>
        <taxon>Actinomycetes</taxon>
        <taxon>Actinomycetales</taxon>
        <taxon>Actinomycetaceae</taxon>
        <taxon>Actinomyces</taxon>
    </lineage>
</organism>
<keyword evidence="1" id="KW-0732">Signal</keyword>
<feature type="signal peptide" evidence="1">
    <location>
        <begin position="1"/>
        <end position="22"/>
    </location>
</feature>
<comment type="caution">
    <text evidence="2">The sequence shown here is derived from an EMBL/GenBank/DDBJ whole genome shotgun (WGS) entry which is preliminary data.</text>
</comment>
<reference evidence="2 3" key="1">
    <citation type="submission" date="2017-10" db="EMBL/GenBank/DDBJ databases">
        <title>Draft genome sequence of cellulolytic Actinomyces sp CtC72 isolated from cattle rumen fluid.</title>
        <authorList>
            <person name="Joshi A.J."/>
            <person name="Vasudevan G."/>
            <person name="Lanjekar V.B."/>
            <person name="Hivarkar S."/>
            <person name="Engineer A."/>
            <person name="Pore S.D."/>
            <person name="Dhakephalkar P.K."/>
            <person name="Dagar S."/>
        </authorList>
    </citation>
    <scope>NUCLEOTIDE SEQUENCE [LARGE SCALE GENOMIC DNA]</scope>
    <source>
        <strain evidence="3">CtC72</strain>
    </source>
</reference>
<feature type="chain" id="PRO_5046679566" description="Secreted protein" evidence="1">
    <location>
        <begin position="23"/>
        <end position="72"/>
    </location>
</feature>
<name>A0ABX4MC45_9ACTO</name>
<sequence length="72" mass="8090">MALLIMCLLRRFVAGCWMTVQRMPTASATSSPTQGYPSTRMTKAASRWCWMEESTFSGGVSLMPEWWSDCSS</sequence>
<dbReference type="Proteomes" id="UP000194577">
    <property type="component" value="Unassembled WGS sequence"/>
</dbReference>
<evidence type="ECO:0000313" key="2">
    <source>
        <dbReference type="EMBL" id="PHP52988.1"/>
    </source>
</evidence>
<protein>
    <recommendedName>
        <fullName evidence="4">Secreted protein</fullName>
    </recommendedName>
</protein>
<accession>A0ABX4MC45</accession>
<evidence type="ECO:0008006" key="4">
    <source>
        <dbReference type="Google" id="ProtNLM"/>
    </source>
</evidence>
<evidence type="ECO:0000313" key="3">
    <source>
        <dbReference type="Proteomes" id="UP000194577"/>
    </source>
</evidence>
<keyword evidence="3" id="KW-1185">Reference proteome</keyword>
<dbReference type="EMBL" id="MTPX02000035">
    <property type="protein sequence ID" value="PHP52988.1"/>
    <property type="molecule type" value="Genomic_DNA"/>
</dbReference>
<gene>
    <name evidence="2" type="ORF">BW737_005600</name>
</gene>
<proteinExistence type="predicted"/>
<evidence type="ECO:0000256" key="1">
    <source>
        <dbReference type="SAM" id="SignalP"/>
    </source>
</evidence>